<dbReference type="InterPro" id="IPR050567">
    <property type="entry name" value="Mitochondrial_Carrier"/>
</dbReference>
<evidence type="ECO:0000256" key="4">
    <source>
        <dbReference type="ARBA" id="ARBA00022692"/>
    </source>
</evidence>
<sequence>MEELWKNQMFATHAVAGVASVTLGTALSYPLDTVKVLTQVGSDSSKQFTAAQILDRVRSLSGYSGLYSGFGWLALGRIFGVGARFGIYEILTAFYKDGREDNFVSVSEALMAGIAAGATESLISSPFELFKLREQVKSASRIPSSASVTEKRAVAPVIAKLLHRYSPDKKAFNGSVGLLSTLATKHPNMMSALQEYPWMITGSGRPPSVCEMRRPLDIISLEGWRALWRGIRPGVVRDSVFGGIFFSSWQFLHRAMLDWKAVGMDPPPRFKTHPLVICVMRFNCWTLPFVCCLLVFSQGSYSYLVSPHFS</sequence>
<comment type="similarity">
    <text evidence="2 10">Belongs to the mitochondrial carrier (TC 2.A.29) family.</text>
</comment>
<comment type="subcellular location">
    <subcellularLocation>
        <location evidence="1">Mitochondrion membrane</location>
        <topology evidence="1">Multi-pass membrane protein</topology>
    </subcellularLocation>
</comment>
<keyword evidence="3 10" id="KW-0813">Transport</keyword>
<dbReference type="PANTHER" id="PTHR45624:SF36">
    <property type="entry name" value="S-ADENOSYLMETHIONINE CARRIER 2, CHLOROPLASTIC-RELATED"/>
    <property type="match status" value="1"/>
</dbReference>
<evidence type="ECO:0000256" key="10">
    <source>
        <dbReference type="RuleBase" id="RU000488"/>
    </source>
</evidence>
<dbReference type="OrthoDB" id="44467at2759"/>
<keyword evidence="8 9" id="KW-0472">Membrane</keyword>
<dbReference type="Pfam" id="PF00153">
    <property type="entry name" value="Mito_carr"/>
    <property type="match status" value="1"/>
</dbReference>
<accession>A0A5N6RPP1</accession>
<evidence type="ECO:0000256" key="5">
    <source>
        <dbReference type="ARBA" id="ARBA00022737"/>
    </source>
</evidence>
<gene>
    <name evidence="11" type="ORF">FH972_019136</name>
</gene>
<evidence type="ECO:0000256" key="6">
    <source>
        <dbReference type="ARBA" id="ARBA00022989"/>
    </source>
</evidence>
<evidence type="ECO:0000313" key="12">
    <source>
        <dbReference type="Proteomes" id="UP000327013"/>
    </source>
</evidence>
<dbReference type="PROSITE" id="PS50920">
    <property type="entry name" value="SOLCAR"/>
    <property type="match status" value="1"/>
</dbReference>
<keyword evidence="12" id="KW-1185">Reference proteome</keyword>
<organism evidence="11 12">
    <name type="scientific">Carpinus fangiana</name>
    <dbReference type="NCBI Taxonomy" id="176857"/>
    <lineage>
        <taxon>Eukaryota</taxon>
        <taxon>Viridiplantae</taxon>
        <taxon>Streptophyta</taxon>
        <taxon>Embryophyta</taxon>
        <taxon>Tracheophyta</taxon>
        <taxon>Spermatophyta</taxon>
        <taxon>Magnoliopsida</taxon>
        <taxon>eudicotyledons</taxon>
        <taxon>Gunneridae</taxon>
        <taxon>Pentapetalae</taxon>
        <taxon>rosids</taxon>
        <taxon>fabids</taxon>
        <taxon>Fagales</taxon>
        <taxon>Betulaceae</taxon>
        <taxon>Carpinus</taxon>
    </lineage>
</organism>
<keyword evidence="5" id="KW-0677">Repeat</keyword>
<keyword evidence="4 9" id="KW-0812">Transmembrane</keyword>
<dbReference type="GO" id="GO:0022857">
    <property type="term" value="F:transmembrane transporter activity"/>
    <property type="evidence" value="ECO:0007669"/>
    <property type="project" value="TreeGrafter"/>
</dbReference>
<protein>
    <submittedName>
        <fullName evidence="11">Uncharacterized protein</fullName>
    </submittedName>
</protein>
<proteinExistence type="inferred from homology"/>
<evidence type="ECO:0000313" key="11">
    <source>
        <dbReference type="EMBL" id="KAE8124232.1"/>
    </source>
</evidence>
<dbReference type="EMBL" id="CM017328">
    <property type="protein sequence ID" value="KAE8124232.1"/>
    <property type="molecule type" value="Genomic_DNA"/>
</dbReference>
<dbReference type="Proteomes" id="UP000327013">
    <property type="component" value="Chromosome 8"/>
</dbReference>
<dbReference type="Gene3D" id="1.50.40.10">
    <property type="entry name" value="Mitochondrial carrier domain"/>
    <property type="match status" value="1"/>
</dbReference>
<keyword evidence="6" id="KW-1133">Transmembrane helix</keyword>
<evidence type="ECO:0000256" key="1">
    <source>
        <dbReference type="ARBA" id="ARBA00004225"/>
    </source>
</evidence>
<dbReference type="InterPro" id="IPR018108">
    <property type="entry name" value="MCP_transmembrane"/>
</dbReference>
<keyword evidence="7" id="KW-0496">Mitochondrion</keyword>
<feature type="repeat" description="Solcar" evidence="9">
    <location>
        <begin position="8"/>
        <end position="94"/>
    </location>
</feature>
<dbReference type="SUPFAM" id="SSF103506">
    <property type="entry name" value="Mitochondrial carrier"/>
    <property type="match status" value="1"/>
</dbReference>
<evidence type="ECO:0000256" key="8">
    <source>
        <dbReference type="ARBA" id="ARBA00023136"/>
    </source>
</evidence>
<dbReference type="GO" id="GO:0031966">
    <property type="term" value="C:mitochondrial membrane"/>
    <property type="evidence" value="ECO:0007669"/>
    <property type="project" value="UniProtKB-SubCell"/>
</dbReference>
<reference evidence="11 12" key="1">
    <citation type="submission" date="2019-06" db="EMBL/GenBank/DDBJ databases">
        <title>A chromosomal-level reference genome of Carpinus fangiana (Coryloideae, Betulaceae).</title>
        <authorList>
            <person name="Yang X."/>
            <person name="Wang Z."/>
            <person name="Zhang L."/>
            <person name="Hao G."/>
            <person name="Liu J."/>
            <person name="Yang Y."/>
        </authorList>
    </citation>
    <scope>NUCLEOTIDE SEQUENCE [LARGE SCALE GENOMIC DNA]</scope>
    <source>
        <strain evidence="11">Cfa_2016G</strain>
        <tissue evidence="11">Leaf</tissue>
    </source>
</reference>
<evidence type="ECO:0000256" key="2">
    <source>
        <dbReference type="ARBA" id="ARBA00006375"/>
    </source>
</evidence>
<dbReference type="PANTHER" id="PTHR45624">
    <property type="entry name" value="MITOCHONDRIAL BASIC AMINO ACIDS TRANSPORTER-RELATED"/>
    <property type="match status" value="1"/>
</dbReference>
<dbReference type="InterPro" id="IPR023395">
    <property type="entry name" value="MCP_dom_sf"/>
</dbReference>
<evidence type="ECO:0000256" key="9">
    <source>
        <dbReference type="PROSITE-ProRule" id="PRU00282"/>
    </source>
</evidence>
<evidence type="ECO:0000256" key="7">
    <source>
        <dbReference type="ARBA" id="ARBA00023128"/>
    </source>
</evidence>
<dbReference type="AlphaFoldDB" id="A0A5N6RPP1"/>
<evidence type="ECO:0000256" key="3">
    <source>
        <dbReference type="ARBA" id="ARBA00022448"/>
    </source>
</evidence>
<name>A0A5N6RPP1_9ROSI</name>